<feature type="transmembrane region" description="Helical" evidence="1">
    <location>
        <begin position="72"/>
        <end position="90"/>
    </location>
</feature>
<organism evidence="2 3">
    <name type="scientific">Rhizobium miluonense</name>
    <dbReference type="NCBI Taxonomy" id="411945"/>
    <lineage>
        <taxon>Bacteria</taxon>
        <taxon>Pseudomonadati</taxon>
        <taxon>Pseudomonadota</taxon>
        <taxon>Alphaproteobacteria</taxon>
        <taxon>Hyphomicrobiales</taxon>
        <taxon>Rhizobiaceae</taxon>
        <taxon>Rhizobium/Agrobacterium group</taxon>
        <taxon>Rhizobium</taxon>
    </lineage>
</organism>
<proteinExistence type="predicted"/>
<reference evidence="3" key="1">
    <citation type="submission" date="2016-08" db="EMBL/GenBank/DDBJ databases">
        <authorList>
            <person name="Varghese N."/>
            <person name="Submissions Spin"/>
        </authorList>
    </citation>
    <scope>NUCLEOTIDE SEQUENCE [LARGE SCALE GENOMIC DNA]</scope>
    <source>
        <strain evidence="3">HAMBI 2971</strain>
    </source>
</reference>
<evidence type="ECO:0000256" key="1">
    <source>
        <dbReference type="SAM" id="Phobius"/>
    </source>
</evidence>
<dbReference type="EMBL" id="FMAH01000006">
    <property type="protein sequence ID" value="SCB20154.1"/>
    <property type="molecule type" value="Genomic_DNA"/>
</dbReference>
<dbReference type="Proteomes" id="UP000199435">
    <property type="component" value="Unassembled WGS sequence"/>
</dbReference>
<feature type="transmembrane region" description="Helical" evidence="1">
    <location>
        <begin position="96"/>
        <end position="117"/>
    </location>
</feature>
<evidence type="ECO:0000313" key="2">
    <source>
        <dbReference type="EMBL" id="SCB20154.1"/>
    </source>
</evidence>
<keyword evidence="1" id="KW-0472">Membrane</keyword>
<sequence length="129" mass="13829">MGAPLLYQIPMISDRFLKIIAWTYIAALVAVTFAHLNWQAALGNPFDIFRAGALCLAGMLARLAYPQSPSFTCLLMIGSVLVLCFSHFLANGNYGSTLDIVVGMISGLWGIMLGSVLSKLLSSASKRTA</sequence>
<keyword evidence="1" id="KW-0812">Transmembrane</keyword>
<feature type="transmembrane region" description="Helical" evidence="1">
    <location>
        <begin position="48"/>
        <end position="65"/>
    </location>
</feature>
<feature type="transmembrane region" description="Helical" evidence="1">
    <location>
        <begin position="16"/>
        <end position="36"/>
    </location>
</feature>
<accession>A0A1C3UXL0</accession>
<keyword evidence="3" id="KW-1185">Reference proteome</keyword>
<protein>
    <submittedName>
        <fullName evidence="2">Uncharacterized protein</fullName>
    </submittedName>
</protein>
<gene>
    <name evidence="2" type="ORF">GA0061102_1006159</name>
</gene>
<name>A0A1C3UXL0_9HYPH</name>
<evidence type="ECO:0000313" key="3">
    <source>
        <dbReference type="Proteomes" id="UP000199435"/>
    </source>
</evidence>
<keyword evidence="1" id="KW-1133">Transmembrane helix</keyword>
<dbReference type="AlphaFoldDB" id="A0A1C3UXL0"/>